<feature type="transmembrane region" description="Helical" evidence="1">
    <location>
        <begin position="63"/>
        <end position="81"/>
    </location>
</feature>
<dbReference type="Proteomes" id="UP000236736">
    <property type="component" value="Unassembled WGS sequence"/>
</dbReference>
<keyword evidence="1" id="KW-0472">Membrane</keyword>
<dbReference type="InterPro" id="IPR012424">
    <property type="entry name" value="Conjugative_transposon_TraJ_C"/>
</dbReference>
<evidence type="ECO:0000256" key="2">
    <source>
        <dbReference type="SAM" id="SignalP"/>
    </source>
</evidence>
<dbReference type="STRING" id="1120964.GCA_001313265_02951"/>
<gene>
    <name evidence="4" type="ORF">SAMN03080598_01147</name>
</gene>
<evidence type="ECO:0000259" key="3">
    <source>
        <dbReference type="Pfam" id="PF07863"/>
    </source>
</evidence>
<feature type="transmembrane region" description="Helical" evidence="1">
    <location>
        <begin position="327"/>
        <end position="347"/>
    </location>
</feature>
<feature type="transmembrane region" description="Helical" evidence="1">
    <location>
        <begin position="267"/>
        <end position="287"/>
    </location>
</feature>
<feature type="transmembrane region" description="Helical" evidence="1">
    <location>
        <begin position="212"/>
        <end position="233"/>
    </location>
</feature>
<feature type="chain" id="PRO_5009285988" description="Conjugative transposon TraJ C-terminal domain-containing protein" evidence="2">
    <location>
        <begin position="23"/>
        <end position="384"/>
    </location>
</feature>
<dbReference type="AlphaFoldDB" id="A0A1H5UC64"/>
<organism evidence="4 5">
    <name type="scientific">Algoriphagus boritolerans DSM 17298 = JCM 18970</name>
    <dbReference type="NCBI Taxonomy" id="1120964"/>
    <lineage>
        <taxon>Bacteria</taxon>
        <taxon>Pseudomonadati</taxon>
        <taxon>Bacteroidota</taxon>
        <taxon>Cytophagia</taxon>
        <taxon>Cytophagales</taxon>
        <taxon>Cyclobacteriaceae</taxon>
        <taxon>Algoriphagus</taxon>
    </lineage>
</organism>
<sequence>MKKLITGLSILLGLSIPGFAQSANHDQYKETISYLQGNSIYDRGVMTFFEEMRDYGFAHSDPFMRDAQTLACIFMLIFFSLKCYEMMAGDKKLEIMPLLRPFALVILLMWWPIFCQIIAFPTDLIAAKTEALFGIQNDTNNALRLDRAAYMIEMADQLVEYQAVTEMASEQAQESDKDLGMVIVDGVKGFFSDQILAPIVQMRIRMQTSLQLLATQIIELVAIWILRVCVYIIFMLQIIYSTVLVILGPFSVVVSILPAFRDAFTTWIARFVSVNLYVGVAYLILYITGRLQQYALEVEIDKYEYLLSTGGGADRLEKMAWLASNGFLSFGLVIVAFFVSAIAITTVPSISTWIISTSGISSAATTAGRMGSSASKSISRAKLI</sequence>
<keyword evidence="2" id="KW-0732">Signal</keyword>
<keyword evidence="5" id="KW-1185">Reference proteome</keyword>
<protein>
    <recommendedName>
        <fullName evidence="3">Conjugative transposon TraJ C-terminal domain-containing protein</fullName>
    </recommendedName>
</protein>
<feature type="transmembrane region" description="Helical" evidence="1">
    <location>
        <begin position="239"/>
        <end position="260"/>
    </location>
</feature>
<keyword evidence="1" id="KW-1133">Transmembrane helix</keyword>
<evidence type="ECO:0000313" key="5">
    <source>
        <dbReference type="Proteomes" id="UP000236736"/>
    </source>
</evidence>
<reference evidence="5" key="1">
    <citation type="submission" date="2016-10" db="EMBL/GenBank/DDBJ databases">
        <authorList>
            <person name="Varghese N."/>
            <person name="Submissions S."/>
        </authorList>
    </citation>
    <scope>NUCLEOTIDE SEQUENCE [LARGE SCALE GENOMIC DNA]</scope>
    <source>
        <strain evidence="5">DSM 17298</strain>
    </source>
</reference>
<dbReference type="OrthoDB" id="1222125at2"/>
<evidence type="ECO:0000256" key="1">
    <source>
        <dbReference type="SAM" id="Phobius"/>
    </source>
</evidence>
<dbReference type="Pfam" id="PF07863">
    <property type="entry name" value="CtnDOT_TraJ"/>
    <property type="match status" value="1"/>
</dbReference>
<proteinExistence type="predicted"/>
<feature type="domain" description="Conjugative transposon TraJ C-terminal" evidence="3">
    <location>
        <begin position="66"/>
        <end position="378"/>
    </location>
</feature>
<evidence type="ECO:0000313" key="4">
    <source>
        <dbReference type="EMBL" id="SEF72008.1"/>
    </source>
</evidence>
<dbReference type="EMBL" id="FNVR01000004">
    <property type="protein sequence ID" value="SEF72008.1"/>
    <property type="molecule type" value="Genomic_DNA"/>
</dbReference>
<feature type="signal peptide" evidence="2">
    <location>
        <begin position="1"/>
        <end position="22"/>
    </location>
</feature>
<accession>A0A1H5UC64</accession>
<keyword evidence="1" id="KW-0812">Transmembrane</keyword>
<name>A0A1H5UC64_9BACT</name>
<dbReference type="RefSeq" id="WP_103923815.1">
    <property type="nucleotide sequence ID" value="NZ_FNVR01000004.1"/>
</dbReference>
<feature type="transmembrane region" description="Helical" evidence="1">
    <location>
        <begin position="102"/>
        <end position="120"/>
    </location>
</feature>